<evidence type="ECO:0000313" key="3">
    <source>
        <dbReference type="EMBL" id="QHT07724.1"/>
    </source>
</evidence>
<keyword evidence="2" id="KW-0472">Membrane</keyword>
<name>A0A6C0CVE8_9ZZZZ</name>
<proteinExistence type="predicted"/>
<accession>A0A6C0CVE8</accession>
<feature type="compositionally biased region" description="Basic residues" evidence="1">
    <location>
        <begin position="128"/>
        <end position="140"/>
    </location>
</feature>
<reference evidence="3" key="1">
    <citation type="journal article" date="2020" name="Nature">
        <title>Giant virus diversity and host interactions through global metagenomics.</title>
        <authorList>
            <person name="Schulz F."/>
            <person name="Roux S."/>
            <person name="Paez-Espino D."/>
            <person name="Jungbluth S."/>
            <person name="Walsh D.A."/>
            <person name="Denef V.J."/>
            <person name="McMahon K.D."/>
            <person name="Konstantinidis K.T."/>
            <person name="Eloe-Fadrosh E.A."/>
            <person name="Kyrpides N.C."/>
            <person name="Woyke T."/>
        </authorList>
    </citation>
    <scope>NUCLEOTIDE SEQUENCE</scope>
    <source>
        <strain evidence="3">GVMAG-M-3300021964-36</strain>
    </source>
</reference>
<evidence type="ECO:0000256" key="1">
    <source>
        <dbReference type="SAM" id="MobiDB-lite"/>
    </source>
</evidence>
<dbReference type="EMBL" id="MN739485">
    <property type="protein sequence ID" value="QHT07724.1"/>
    <property type="molecule type" value="Genomic_DNA"/>
</dbReference>
<feature type="region of interest" description="Disordered" evidence="1">
    <location>
        <begin position="119"/>
        <end position="140"/>
    </location>
</feature>
<sequence>MTLVYTPYTLLEDAWGSNFDNDYKKKKSKKSSKKSSDPLCELYNKRYKKIRKPFYNKDSDMLENEYFHQVHSFKGGKDNNMYFGYKDDDFTRLANAERQQTNTLMIDENGHCIDTYNTVDKLNNSPSSKRKKQKAKPKKKVTFNIEPEDEDDMYLQQAVLNEEQEEENIDEDEYVDMIPSESFEDIVDSQQNSFDRIYSNVYEETDDELELEEEAPPKRTEKVCEENTISQKSISELIEDEIRKNSYLKSLHRDHHATFVDERQYLDLLMYMFSGIILIFILEQFIQIGMKMKTPIY</sequence>
<protein>
    <submittedName>
        <fullName evidence="3">Uncharacterized protein</fullName>
    </submittedName>
</protein>
<keyword evidence="2" id="KW-1133">Transmembrane helix</keyword>
<organism evidence="3">
    <name type="scientific">viral metagenome</name>
    <dbReference type="NCBI Taxonomy" id="1070528"/>
    <lineage>
        <taxon>unclassified sequences</taxon>
        <taxon>metagenomes</taxon>
        <taxon>organismal metagenomes</taxon>
    </lineage>
</organism>
<feature type="transmembrane region" description="Helical" evidence="2">
    <location>
        <begin position="268"/>
        <end position="286"/>
    </location>
</feature>
<keyword evidence="2" id="KW-0812">Transmembrane</keyword>
<evidence type="ECO:0000256" key="2">
    <source>
        <dbReference type="SAM" id="Phobius"/>
    </source>
</evidence>
<dbReference type="AlphaFoldDB" id="A0A6C0CVE8"/>